<accession>M1TRC7</accession>
<gene>
    <name evidence="1" type="ORF">H924_07070</name>
</gene>
<evidence type="ECO:0000313" key="2">
    <source>
        <dbReference type="Proteomes" id="UP000011760"/>
    </source>
</evidence>
<keyword evidence="2" id="KW-1185">Reference proteome</keyword>
<dbReference type="PATRIC" id="fig|1121353.3.peg.1442"/>
<proteinExistence type="predicted"/>
<name>M1TRC7_9CORY</name>
<dbReference type="HOGENOM" id="CLU_2823774_0_0_11"/>
<dbReference type="Proteomes" id="UP000011760">
    <property type="component" value="Chromosome"/>
</dbReference>
<organism evidence="1 2">
    <name type="scientific">Corynebacterium callunae DSM 20147</name>
    <dbReference type="NCBI Taxonomy" id="1121353"/>
    <lineage>
        <taxon>Bacteria</taxon>
        <taxon>Bacillati</taxon>
        <taxon>Actinomycetota</taxon>
        <taxon>Actinomycetes</taxon>
        <taxon>Mycobacteriales</taxon>
        <taxon>Corynebacteriaceae</taxon>
        <taxon>Corynebacterium</taxon>
    </lineage>
</organism>
<protein>
    <submittedName>
        <fullName evidence="1">Uncharacterized protein</fullName>
    </submittedName>
</protein>
<reference evidence="1 2" key="1">
    <citation type="submission" date="2013-02" db="EMBL/GenBank/DDBJ databases">
        <title>The complete genome sequence of Corynebacterium callunae DSM 20147.</title>
        <authorList>
            <person name="Ruckert C."/>
            <person name="Albersmeier A."/>
            <person name="Kalinowski J."/>
        </authorList>
    </citation>
    <scope>NUCLEOTIDE SEQUENCE [LARGE SCALE GENOMIC DNA]</scope>
    <source>
        <strain evidence="1 2">DSM 20147</strain>
    </source>
</reference>
<dbReference type="EMBL" id="CP004354">
    <property type="protein sequence ID" value="AGG66856.1"/>
    <property type="molecule type" value="Genomic_DNA"/>
</dbReference>
<evidence type="ECO:0000313" key="1">
    <source>
        <dbReference type="EMBL" id="AGG66856.1"/>
    </source>
</evidence>
<dbReference type="AlphaFoldDB" id="M1TRC7"/>
<dbReference type="KEGG" id="ccn:H924_07070"/>
<sequence>MFALFALLFEFETWEKIFVDLVPRLSGLSPHHPHWTTRPYTLELTARNLLFLYGRKSGQGWLEQSS</sequence>